<keyword evidence="2" id="KW-0732">Signal</keyword>
<accession>A5BTL8</accession>
<keyword evidence="1" id="KW-0472">Membrane</keyword>
<dbReference type="InterPro" id="IPR007493">
    <property type="entry name" value="DUF538"/>
</dbReference>
<sequence>MDSATSQRLSISLAATLSLILIHLTLVNSFTEIPTAYEVLEDYNFPVGLLPEEVVTGYKLNHRTGEFSAYLNDSCSVYEGGYRLKYEPTIKGYISNGKISSLEGVSVMFFHKWRKIVEILRRDNHIHFSAGVARDSSRAHRHRRRWLMGTPRMPSVVSFPVVTVPNGIGFILGIAQIVLYAIYWKSKASQNLSDELADERQHKLLIHENSEEYRFNIE</sequence>
<gene>
    <name evidence="3" type="ORF">VITISV_022053</name>
</gene>
<dbReference type="ExpressionAtlas" id="A5BTL8">
    <property type="expression patterns" value="baseline and differential"/>
</dbReference>
<dbReference type="InterPro" id="IPR036758">
    <property type="entry name" value="At5g01610-like"/>
</dbReference>
<proteinExistence type="predicted"/>
<feature type="transmembrane region" description="Helical" evidence="1">
    <location>
        <begin position="157"/>
        <end position="183"/>
    </location>
</feature>
<dbReference type="AlphaFoldDB" id="A5BTL8"/>
<dbReference type="EMBL" id="AM470614">
    <property type="protein sequence ID" value="CAN77269.1"/>
    <property type="molecule type" value="Genomic_DNA"/>
</dbReference>
<dbReference type="SUPFAM" id="SSF141562">
    <property type="entry name" value="At5g01610-like"/>
    <property type="match status" value="1"/>
</dbReference>
<evidence type="ECO:0000256" key="1">
    <source>
        <dbReference type="SAM" id="Phobius"/>
    </source>
</evidence>
<protein>
    <submittedName>
        <fullName evidence="3">Uncharacterized protein</fullName>
    </submittedName>
</protein>
<keyword evidence="1" id="KW-1133">Transmembrane helix</keyword>
<keyword evidence="1" id="KW-0812">Transmembrane</keyword>
<dbReference type="OrthoDB" id="1897482at2759"/>
<feature type="chain" id="PRO_5002679977" evidence="2">
    <location>
        <begin position="30"/>
        <end position="218"/>
    </location>
</feature>
<name>A5BTL8_VITVI</name>
<evidence type="ECO:0000256" key="2">
    <source>
        <dbReference type="SAM" id="SignalP"/>
    </source>
</evidence>
<evidence type="ECO:0000313" key="3">
    <source>
        <dbReference type="EMBL" id="CAN77269.1"/>
    </source>
</evidence>
<dbReference type="PANTHER" id="PTHR31676:SF76">
    <property type="entry name" value="OS05G0362300 PROTEIN"/>
    <property type="match status" value="1"/>
</dbReference>
<dbReference type="Pfam" id="PF04398">
    <property type="entry name" value="DUF538"/>
    <property type="match status" value="1"/>
</dbReference>
<feature type="signal peptide" evidence="2">
    <location>
        <begin position="1"/>
        <end position="29"/>
    </location>
</feature>
<organism evidence="3">
    <name type="scientific">Vitis vinifera</name>
    <name type="common">Grape</name>
    <dbReference type="NCBI Taxonomy" id="29760"/>
    <lineage>
        <taxon>Eukaryota</taxon>
        <taxon>Viridiplantae</taxon>
        <taxon>Streptophyta</taxon>
        <taxon>Embryophyta</taxon>
        <taxon>Tracheophyta</taxon>
        <taxon>Spermatophyta</taxon>
        <taxon>Magnoliopsida</taxon>
        <taxon>eudicotyledons</taxon>
        <taxon>Gunneridae</taxon>
        <taxon>Pentapetalae</taxon>
        <taxon>rosids</taxon>
        <taxon>Vitales</taxon>
        <taxon>Vitaceae</taxon>
        <taxon>Viteae</taxon>
        <taxon>Vitis</taxon>
    </lineage>
</organism>
<dbReference type="PANTHER" id="PTHR31676">
    <property type="entry name" value="T31J12.3 PROTEIN-RELATED"/>
    <property type="match status" value="1"/>
</dbReference>
<dbReference type="Gene3D" id="2.30.240.10">
    <property type="entry name" value="At5g01610-like"/>
    <property type="match status" value="1"/>
</dbReference>
<reference evidence="3" key="1">
    <citation type="journal article" date="2007" name="PLoS ONE">
        <title>The first genome sequence of an elite grapevine cultivar (Pinot noir Vitis vinifera L.): coping with a highly heterozygous genome.</title>
        <authorList>
            <person name="Velasco R."/>
            <person name="Zharkikh A."/>
            <person name="Troggio M."/>
            <person name="Cartwright D.A."/>
            <person name="Cestaro A."/>
            <person name="Pruss D."/>
            <person name="Pindo M."/>
            <person name="FitzGerald L.M."/>
            <person name="Vezzulli S."/>
            <person name="Reid J."/>
            <person name="Malacarne G."/>
            <person name="Iliev D."/>
            <person name="Coppola G."/>
            <person name="Wardell B."/>
            <person name="Micheletti D."/>
            <person name="Macalma T."/>
            <person name="Facci M."/>
            <person name="Mitchell J.T."/>
            <person name="Perazzolli M."/>
            <person name="Eldredge G."/>
            <person name="Gatto P."/>
            <person name="Oyzerski R."/>
            <person name="Moretto M."/>
            <person name="Gutin N."/>
            <person name="Stefanini M."/>
            <person name="Chen Y."/>
            <person name="Segala C."/>
            <person name="Davenport C."/>
            <person name="Dematte L."/>
            <person name="Mraz A."/>
            <person name="Battilana J."/>
            <person name="Stormo K."/>
            <person name="Costa F."/>
            <person name="Tao Q."/>
            <person name="Si-Ammour A."/>
            <person name="Harkins T."/>
            <person name="Lackey A."/>
            <person name="Perbost C."/>
            <person name="Taillon B."/>
            <person name="Stella A."/>
            <person name="Solovyev V."/>
            <person name="Fawcett J.A."/>
            <person name="Sterck L."/>
            <person name="Vandepoele K."/>
            <person name="Grando S.M."/>
            <person name="Toppo S."/>
            <person name="Moser C."/>
            <person name="Lanchbury J."/>
            <person name="Bogden R."/>
            <person name="Skolnick M."/>
            <person name="Sgaramella V."/>
            <person name="Bhatnagar S.K."/>
            <person name="Fontana P."/>
            <person name="Gutin A."/>
            <person name="Van de Peer Y."/>
            <person name="Salamini F."/>
            <person name="Viola R."/>
        </authorList>
    </citation>
    <scope>NUCLEOTIDE SEQUENCE</scope>
</reference>